<gene>
    <name evidence="2" type="ORF">QR680_002171</name>
</gene>
<evidence type="ECO:0000313" key="2">
    <source>
        <dbReference type="EMBL" id="KAK0397556.1"/>
    </source>
</evidence>
<organism evidence="2 3">
    <name type="scientific">Steinernema hermaphroditum</name>
    <dbReference type="NCBI Taxonomy" id="289476"/>
    <lineage>
        <taxon>Eukaryota</taxon>
        <taxon>Metazoa</taxon>
        <taxon>Ecdysozoa</taxon>
        <taxon>Nematoda</taxon>
        <taxon>Chromadorea</taxon>
        <taxon>Rhabditida</taxon>
        <taxon>Tylenchina</taxon>
        <taxon>Panagrolaimomorpha</taxon>
        <taxon>Strongyloidoidea</taxon>
        <taxon>Steinernematidae</taxon>
        <taxon>Steinernema</taxon>
    </lineage>
</organism>
<feature type="compositionally biased region" description="Basic and acidic residues" evidence="1">
    <location>
        <begin position="443"/>
        <end position="456"/>
    </location>
</feature>
<reference evidence="2" key="1">
    <citation type="submission" date="2023-06" db="EMBL/GenBank/DDBJ databases">
        <title>Genomic analysis of the entomopathogenic nematode Steinernema hermaphroditum.</title>
        <authorList>
            <person name="Schwarz E.M."/>
            <person name="Heppert J.K."/>
            <person name="Baniya A."/>
            <person name="Schwartz H.T."/>
            <person name="Tan C.-H."/>
            <person name="Antoshechkin I."/>
            <person name="Sternberg P.W."/>
            <person name="Goodrich-Blair H."/>
            <person name="Dillman A.R."/>
        </authorList>
    </citation>
    <scope>NUCLEOTIDE SEQUENCE</scope>
    <source>
        <strain evidence="2">PS9179</strain>
        <tissue evidence="2">Whole animal</tissue>
    </source>
</reference>
<feature type="region of interest" description="Disordered" evidence="1">
    <location>
        <begin position="443"/>
        <end position="554"/>
    </location>
</feature>
<dbReference type="Proteomes" id="UP001175271">
    <property type="component" value="Unassembled WGS sequence"/>
</dbReference>
<feature type="compositionally biased region" description="Low complexity" evidence="1">
    <location>
        <begin position="457"/>
        <end position="468"/>
    </location>
</feature>
<dbReference type="AlphaFoldDB" id="A0AA39H2H3"/>
<keyword evidence="3" id="KW-1185">Reference proteome</keyword>
<dbReference type="EMBL" id="JAUCMV010000005">
    <property type="protein sequence ID" value="KAK0397556.1"/>
    <property type="molecule type" value="Genomic_DNA"/>
</dbReference>
<comment type="caution">
    <text evidence="2">The sequence shown here is derived from an EMBL/GenBank/DDBJ whole genome shotgun (WGS) entry which is preliminary data.</text>
</comment>
<feature type="compositionally biased region" description="Polar residues" evidence="1">
    <location>
        <begin position="540"/>
        <end position="554"/>
    </location>
</feature>
<evidence type="ECO:0000256" key="1">
    <source>
        <dbReference type="SAM" id="MobiDB-lite"/>
    </source>
</evidence>
<evidence type="ECO:0008006" key="4">
    <source>
        <dbReference type="Google" id="ProtNLM"/>
    </source>
</evidence>
<name>A0AA39H2H3_9BILA</name>
<sequence>MVRTYAWNSSVQSNIPFSDVKTSCNSETVSESTADSGIDCTVSFVNPEHSIPDVPNQPAPAKSALEKGTTLYGVHTVRIDGQTYFQPFDCAMHQFINSQYSAAHGNRPYLQDNYLPLSHDDRSHIFRRNVEAEHLAMLAAIQSAARSQSHSAERTRKETFSAAWQKAENEEMANDPLNESFKSGHNSLPDFAYKNQINAPVNENIRRISHPEFGSFPREKKMDDTMIDELPWARGNPQPKTGVRGKSDWYVNDGYLNTSFARERLGQSQNFDVSLPPLSRFSGGSDRSWSNVLGTHISHGISRVLPRTFYDDSLPKNLYSFNQKELGTTQIEVPKPTHYGYPSQQSYETFSQGISFPTTEPAASYGDRLPNISGNLLNQSFASNPAKAEKERHKMELLQQIEDNRRRKEIEKMKEWEEDERRRIQDEMYNERQRRLLEEEQRKEKEKAAAAERKADQLAYQAAAAARNARPRRRTPVPVSPQRQRKPRTPTPDAESETETQPMPRYEEFRTNSPPVPALRNKMANMTTNETDNLPKISGSGANRSISRTSVLRK</sequence>
<evidence type="ECO:0000313" key="3">
    <source>
        <dbReference type="Proteomes" id="UP001175271"/>
    </source>
</evidence>
<accession>A0AA39H2H3</accession>
<protein>
    <recommendedName>
        <fullName evidence="4">CCDC66 domain-containing protein</fullName>
    </recommendedName>
</protein>
<proteinExistence type="predicted"/>